<accession>A0AAE0F897</accession>
<dbReference type="AlphaFoldDB" id="A0AAE0F897"/>
<feature type="domain" description="EGF-like" evidence="4">
    <location>
        <begin position="474"/>
        <end position="513"/>
    </location>
</feature>
<feature type="domain" description="EGF-like" evidence="4">
    <location>
        <begin position="145"/>
        <end position="185"/>
    </location>
</feature>
<dbReference type="EMBL" id="LGRX02023117">
    <property type="protein sequence ID" value="KAK3254864.1"/>
    <property type="molecule type" value="Genomic_DNA"/>
</dbReference>
<evidence type="ECO:0000259" key="4">
    <source>
        <dbReference type="SMART" id="SM00181"/>
    </source>
</evidence>
<feature type="domain" description="EGF-like" evidence="4">
    <location>
        <begin position="329"/>
        <end position="374"/>
    </location>
</feature>
<comment type="caution">
    <text evidence="5">The sequence shown here is derived from an EMBL/GenBank/DDBJ whole genome shotgun (WGS) entry which is preliminary data.</text>
</comment>
<feature type="domain" description="EGF-like" evidence="4">
    <location>
        <begin position="277"/>
        <end position="325"/>
    </location>
</feature>
<evidence type="ECO:0000313" key="6">
    <source>
        <dbReference type="Proteomes" id="UP001190700"/>
    </source>
</evidence>
<feature type="domain" description="EGF-like" evidence="4">
    <location>
        <begin position="429"/>
        <end position="470"/>
    </location>
</feature>
<evidence type="ECO:0000313" key="5">
    <source>
        <dbReference type="EMBL" id="KAK3254864.1"/>
    </source>
</evidence>
<evidence type="ECO:0000256" key="1">
    <source>
        <dbReference type="ARBA" id="ARBA00023157"/>
    </source>
</evidence>
<organism evidence="5 6">
    <name type="scientific">Cymbomonas tetramitiformis</name>
    <dbReference type="NCBI Taxonomy" id="36881"/>
    <lineage>
        <taxon>Eukaryota</taxon>
        <taxon>Viridiplantae</taxon>
        <taxon>Chlorophyta</taxon>
        <taxon>Pyramimonadophyceae</taxon>
        <taxon>Pyramimonadales</taxon>
        <taxon>Pyramimonadaceae</taxon>
        <taxon>Cymbomonas</taxon>
    </lineage>
</organism>
<keyword evidence="1" id="KW-1015">Disulfide bond</keyword>
<feature type="domain" description="EGF-like calcium-binding" evidence="3">
    <location>
        <begin position="375"/>
        <end position="425"/>
    </location>
</feature>
<dbReference type="SMART" id="SM00179">
    <property type="entry name" value="EGF_CA"/>
    <property type="match status" value="3"/>
</dbReference>
<feature type="domain" description="EGF-like calcium-binding" evidence="3">
    <location>
        <begin position="230"/>
        <end position="274"/>
    </location>
</feature>
<protein>
    <recommendedName>
        <fullName evidence="7">EGF-like domain-containing protein</fullName>
    </recommendedName>
</protein>
<proteinExistence type="predicted"/>
<evidence type="ECO:0000259" key="3">
    <source>
        <dbReference type="SMART" id="SM00179"/>
    </source>
</evidence>
<feature type="compositionally biased region" description="Low complexity" evidence="2">
    <location>
        <begin position="120"/>
        <end position="138"/>
    </location>
</feature>
<sequence>MTVASTQTFSISFHQVSYDDLLSDAAFYNSFTTSYTESVAGGAGVASSQVAITSLSPGSVVVATSVSYSNADIAAGAAPDALEALLTADGGLTALFADSPLLASYSSDATASAFNTSAAATPTATSTPPTAPSVASPTGVPTLSPCGRSPRPCDPLVTCDPAPGGGYTCGECPAGMLGSGHQRCLPRLSCEQDNGGCDLFTDCVQEAGGQQACTACPTGYAGTGATGCVDENGCSGAEGGTRCHSACLDVPAPGTGYTCAPCPADMVGDGVTCLPNLCYTQNGGCDVAVTCKMDPVTGIRECGSCPIGTEPVPNTASSSLSWRCEETDGCAAAPCWSDGVFRQTCDDVPAPGTGHTCGPCPAGFLENLSGTGCDDVDECGLLANGGCWESEADSSVRTKCENQPGTFSCSACPPRYIGTGEAGCRERVMCDTSNGNCDPLASCTDNLATGYAECGPCPAGYSGTGDTVCVDADGCALEPCFPGVECADVAAPGEGRTCGSCPEGYRGDGVWCEACSVLLRLDPEMGTVVDGEMKRSVNNQLAGVFGGLSSPDCVLTQVGPITLKRHDMNQFCHHK</sequence>
<feature type="domain" description="EGF-like" evidence="4">
    <location>
        <begin position="189"/>
        <end position="229"/>
    </location>
</feature>
<dbReference type="GO" id="GO:0005509">
    <property type="term" value="F:calcium ion binding"/>
    <property type="evidence" value="ECO:0007669"/>
    <property type="project" value="InterPro"/>
</dbReference>
<keyword evidence="6" id="KW-1185">Reference proteome</keyword>
<dbReference type="InterPro" id="IPR001881">
    <property type="entry name" value="EGF-like_Ca-bd_dom"/>
</dbReference>
<feature type="domain" description="EGF-like calcium-binding" evidence="3">
    <location>
        <begin position="146"/>
        <end position="185"/>
    </location>
</feature>
<feature type="domain" description="EGF-like" evidence="4">
    <location>
        <begin position="233"/>
        <end position="274"/>
    </location>
</feature>
<gene>
    <name evidence="5" type="ORF">CYMTET_35938</name>
</gene>
<reference evidence="5 6" key="1">
    <citation type="journal article" date="2015" name="Genome Biol. Evol.">
        <title>Comparative Genomics of a Bacterivorous Green Alga Reveals Evolutionary Causalities and Consequences of Phago-Mixotrophic Mode of Nutrition.</title>
        <authorList>
            <person name="Burns J.A."/>
            <person name="Paasch A."/>
            <person name="Narechania A."/>
            <person name="Kim E."/>
        </authorList>
    </citation>
    <scope>NUCLEOTIDE SEQUENCE [LARGE SCALE GENOMIC DNA]</scope>
    <source>
        <strain evidence="5 6">PLY_AMNH</strain>
    </source>
</reference>
<dbReference type="PANTHER" id="PTHR10199:SF100">
    <property type="entry name" value="THROMBOSPONDIN, ISOFORM A"/>
    <property type="match status" value="1"/>
</dbReference>
<dbReference type="Gene3D" id="2.10.25.10">
    <property type="entry name" value="Laminin"/>
    <property type="match status" value="2"/>
</dbReference>
<dbReference type="PANTHER" id="PTHR10199">
    <property type="entry name" value="THROMBOSPONDIN"/>
    <property type="match status" value="1"/>
</dbReference>
<feature type="region of interest" description="Disordered" evidence="2">
    <location>
        <begin position="120"/>
        <end position="149"/>
    </location>
</feature>
<name>A0AAE0F897_9CHLO</name>
<evidence type="ECO:0000256" key="2">
    <source>
        <dbReference type="SAM" id="MobiDB-lite"/>
    </source>
</evidence>
<dbReference type="InterPro" id="IPR000742">
    <property type="entry name" value="EGF"/>
</dbReference>
<dbReference type="Proteomes" id="UP001190700">
    <property type="component" value="Unassembled WGS sequence"/>
</dbReference>
<evidence type="ECO:0008006" key="7">
    <source>
        <dbReference type="Google" id="ProtNLM"/>
    </source>
</evidence>
<dbReference type="SMART" id="SM00181">
    <property type="entry name" value="EGF"/>
    <property type="match status" value="7"/>
</dbReference>